<dbReference type="GO" id="GO:0000978">
    <property type="term" value="F:RNA polymerase II cis-regulatory region sequence-specific DNA binding"/>
    <property type="evidence" value="ECO:0007669"/>
    <property type="project" value="TreeGrafter"/>
</dbReference>
<dbReference type="GO" id="GO:0000981">
    <property type="term" value="F:DNA-binding transcription factor activity, RNA polymerase II-specific"/>
    <property type="evidence" value="ECO:0007669"/>
    <property type="project" value="TreeGrafter"/>
</dbReference>
<keyword evidence="1" id="KW-0479">Metal-binding</keyword>
<dbReference type="InterPro" id="IPR036236">
    <property type="entry name" value="Znf_C2H2_sf"/>
</dbReference>
<proteinExistence type="predicted"/>
<comment type="caution">
    <text evidence="7">The sequence shown here is derived from an EMBL/GenBank/DDBJ whole genome shotgun (WGS) entry which is preliminary data.</text>
</comment>
<feature type="domain" description="C2H2-type" evidence="6">
    <location>
        <begin position="33"/>
        <end position="55"/>
    </location>
</feature>
<dbReference type="FunFam" id="3.30.160.60:FF:000710">
    <property type="entry name" value="Zinc finger protein 768"/>
    <property type="match status" value="1"/>
</dbReference>
<feature type="non-terminal residue" evidence="7">
    <location>
        <position position="1"/>
    </location>
</feature>
<gene>
    <name evidence="7" type="primary">Znf22_0</name>
    <name evidence="7" type="ORF">SCOUMB_R12933</name>
</gene>
<accession>A0A7L4HHD6</accession>
<dbReference type="Gene3D" id="3.30.160.60">
    <property type="entry name" value="Classic Zinc Finger"/>
    <property type="match status" value="2"/>
</dbReference>
<evidence type="ECO:0000256" key="5">
    <source>
        <dbReference type="PROSITE-ProRule" id="PRU00042"/>
    </source>
</evidence>
<dbReference type="Proteomes" id="UP000539032">
    <property type="component" value="Unassembled WGS sequence"/>
</dbReference>
<dbReference type="SUPFAM" id="SSF57667">
    <property type="entry name" value="beta-beta-alpha zinc fingers"/>
    <property type="match status" value="1"/>
</dbReference>
<feature type="domain" description="C2H2-type" evidence="6">
    <location>
        <begin position="5"/>
        <end position="32"/>
    </location>
</feature>
<dbReference type="InterPro" id="IPR013087">
    <property type="entry name" value="Znf_C2H2_type"/>
</dbReference>
<dbReference type="PROSITE" id="PS50157">
    <property type="entry name" value="ZINC_FINGER_C2H2_2"/>
    <property type="match status" value="2"/>
</dbReference>
<evidence type="ECO:0000256" key="4">
    <source>
        <dbReference type="ARBA" id="ARBA00022833"/>
    </source>
</evidence>
<dbReference type="FunFam" id="3.30.160.60:FF:000423">
    <property type="entry name" value="Uncharacterized protein"/>
    <property type="match status" value="1"/>
</dbReference>
<dbReference type="SMART" id="SM00355">
    <property type="entry name" value="ZnF_C2H2"/>
    <property type="match status" value="2"/>
</dbReference>
<evidence type="ECO:0000256" key="3">
    <source>
        <dbReference type="ARBA" id="ARBA00022771"/>
    </source>
</evidence>
<evidence type="ECO:0000256" key="1">
    <source>
        <dbReference type="ARBA" id="ARBA00022723"/>
    </source>
</evidence>
<protein>
    <submittedName>
        <fullName evidence="7">ZNF22 protein</fullName>
    </submittedName>
</protein>
<keyword evidence="4" id="KW-0862">Zinc</keyword>
<evidence type="ECO:0000313" key="8">
    <source>
        <dbReference type="Proteomes" id="UP000539032"/>
    </source>
</evidence>
<sequence>GEKPFKCLECGRSFARSSDLIVHQRTHTGEKPYQCSECGRCFNRSSSLVTHRRMH</sequence>
<feature type="non-terminal residue" evidence="7">
    <location>
        <position position="55"/>
    </location>
</feature>
<keyword evidence="3 5" id="KW-0863">Zinc-finger</keyword>
<evidence type="ECO:0000256" key="2">
    <source>
        <dbReference type="ARBA" id="ARBA00022737"/>
    </source>
</evidence>
<dbReference type="PANTHER" id="PTHR23235">
    <property type="entry name" value="KRUEPPEL-LIKE TRANSCRIPTION FACTOR"/>
    <property type="match status" value="1"/>
</dbReference>
<organism evidence="7 8">
    <name type="scientific">Scopus umbretta</name>
    <name type="common">Hammerkop</name>
    <dbReference type="NCBI Taxonomy" id="33581"/>
    <lineage>
        <taxon>Eukaryota</taxon>
        <taxon>Metazoa</taxon>
        <taxon>Chordata</taxon>
        <taxon>Craniata</taxon>
        <taxon>Vertebrata</taxon>
        <taxon>Euteleostomi</taxon>
        <taxon>Archelosauria</taxon>
        <taxon>Archosauria</taxon>
        <taxon>Dinosauria</taxon>
        <taxon>Saurischia</taxon>
        <taxon>Theropoda</taxon>
        <taxon>Coelurosauria</taxon>
        <taxon>Aves</taxon>
        <taxon>Neognathae</taxon>
        <taxon>Neoaves</taxon>
        <taxon>Aequornithes</taxon>
        <taxon>Pelecaniformes</taxon>
        <taxon>Scopidae</taxon>
        <taxon>Scopus</taxon>
    </lineage>
</organism>
<keyword evidence="8" id="KW-1185">Reference proteome</keyword>
<evidence type="ECO:0000259" key="6">
    <source>
        <dbReference type="PROSITE" id="PS50157"/>
    </source>
</evidence>
<name>A0A7L4HHD6_SCOUM</name>
<dbReference type="OrthoDB" id="3437960at2759"/>
<dbReference type="PANTHER" id="PTHR23235:SF160">
    <property type="entry name" value="GASTRULA ZINC FINGER PROTEIN XLCGF7.1-LIKE-RELATED"/>
    <property type="match status" value="1"/>
</dbReference>
<keyword evidence="2" id="KW-0677">Repeat</keyword>
<dbReference type="GO" id="GO:0008270">
    <property type="term" value="F:zinc ion binding"/>
    <property type="evidence" value="ECO:0007669"/>
    <property type="project" value="UniProtKB-KW"/>
</dbReference>
<dbReference type="Pfam" id="PF00096">
    <property type="entry name" value="zf-C2H2"/>
    <property type="match status" value="2"/>
</dbReference>
<reference evidence="7 8" key="1">
    <citation type="submission" date="2020-02" db="EMBL/GenBank/DDBJ databases">
        <title>Bird 10,000 Genomes (B10K) Project - Family phase.</title>
        <authorList>
            <person name="Zhang G."/>
        </authorList>
    </citation>
    <scope>NUCLEOTIDE SEQUENCE [LARGE SCALE GENOMIC DNA]</scope>
    <source>
        <strain evidence="7">B10K-DU-002-70</strain>
        <tissue evidence="7">Muscle</tissue>
    </source>
</reference>
<dbReference type="PROSITE" id="PS00028">
    <property type="entry name" value="ZINC_FINGER_C2H2_1"/>
    <property type="match status" value="2"/>
</dbReference>
<evidence type="ECO:0000313" key="7">
    <source>
        <dbReference type="EMBL" id="NXX52677.1"/>
    </source>
</evidence>
<dbReference type="AlphaFoldDB" id="A0A7L4HHD6"/>
<dbReference type="EMBL" id="VZTL01004386">
    <property type="protein sequence ID" value="NXX52677.1"/>
    <property type="molecule type" value="Genomic_DNA"/>
</dbReference>